<dbReference type="NCBIfam" id="TIGR02479">
    <property type="entry name" value="FliA_WhiG"/>
    <property type="match status" value="1"/>
</dbReference>
<dbReference type="GO" id="GO:0016987">
    <property type="term" value="F:sigma factor activity"/>
    <property type="evidence" value="ECO:0007669"/>
    <property type="project" value="UniProtKB-KW"/>
</dbReference>
<dbReference type="SUPFAM" id="SSF88946">
    <property type="entry name" value="Sigma2 domain of RNA polymerase sigma factors"/>
    <property type="match status" value="1"/>
</dbReference>
<dbReference type="InterPro" id="IPR013324">
    <property type="entry name" value="RNA_pol_sigma_r3/r4-like"/>
</dbReference>
<dbReference type="InterPro" id="IPR000943">
    <property type="entry name" value="RNA_pol_sigma70"/>
</dbReference>
<keyword evidence="1" id="KW-0805">Transcription regulation</keyword>
<evidence type="ECO:0000256" key="2">
    <source>
        <dbReference type="ARBA" id="ARBA00023082"/>
    </source>
</evidence>
<dbReference type="CDD" id="cd06171">
    <property type="entry name" value="Sigma70_r4"/>
    <property type="match status" value="1"/>
</dbReference>
<dbReference type="GO" id="GO:0006352">
    <property type="term" value="P:DNA-templated transcription initiation"/>
    <property type="evidence" value="ECO:0007669"/>
    <property type="project" value="InterPro"/>
</dbReference>
<dbReference type="PANTHER" id="PTHR30385">
    <property type="entry name" value="SIGMA FACTOR F FLAGELLAR"/>
    <property type="match status" value="1"/>
</dbReference>
<organism evidence="6 7">
    <name type="scientific">Selenihalanaerobacter shriftii</name>
    <dbReference type="NCBI Taxonomy" id="142842"/>
    <lineage>
        <taxon>Bacteria</taxon>
        <taxon>Bacillati</taxon>
        <taxon>Bacillota</taxon>
        <taxon>Clostridia</taxon>
        <taxon>Halanaerobiales</taxon>
        <taxon>Halobacteroidaceae</taxon>
        <taxon>Selenihalanaerobacter</taxon>
    </lineage>
</organism>
<sequence>MVKYVVNRITVNLPDKFEFDDLKNYGIVGLIDAIERFDHRRQVKFSTYAISRIQGSIIDQLRKLDWVPTSVRHKAKRVAQVNSKLSQELGRLPTDQELREELNLNSEEYNQLLTEVNIPQQTSLNSFIKGSQTEGITLLEMISDGEAVNPERSFRYEEIKRILGETIEKLKDKERLVITLYYYEGLNLTEISKVLELTTARVSQLHTKAIYRLRGYLSRKKELLVD</sequence>
<keyword evidence="6" id="KW-0966">Cell projection</keyword>
<dbReference type="InterPro" id="IPR007624">
    <property type="entry name" value="RNA_pol_sigma70_r3"/>
</dbReference>
<proteinExistence type="predicted"/>
<dbReference type="STRING" id="142842.SAMN02745118_01441"/>
<gene>
    <name evidence="6" type="ORF">SAMN02745118_01441</name>
</gene>
<name>A0A1T4MCX9_9FIRM</name>
<dbReference type="InterPro" id="IPR007630">
    <property type="entry name" value="RNA_pol_sigma70_r4"/>
</dbReference>
<evidence type="ECO:0000256" key="3">
    <source>
        <dbReference type="ARBA" id="ARBA00023125"/>
    </source>
</evidence>
<dbReference type="PROSITE" id="PS00716">
    <property type="entry name" value="SIGMA70_2"/>
    <property type="match status" value="1"/>
</dbReference>
<keyword evidence="7" id="KW-1185">Reference proteome</keyword>
<feature type="domain" description="RNA polymerase sigma-70" evidence="5">
    <location>
        <begin position="187"/>
        <end position="213"/>
    </location>
</feature>
<keyword evidence="6" id="KW-0282">Flagellum</keyword>
<keyword evidence="6" id="KW-0969">Cilium</keyword>
<dbReference type="EMBL" id="FUWM01000010">
    <property type="protein sequence ID" value="SJZ64735.1"/>
    <property type="molecule type" value="Genomic_DNA"/>
</dbReference>
<dbReference type="InterPro" id="IPR007627">
    <property type="entry name" value="RNA_pol_sigma70_r2"/>
</dbReference>
<keyword evidence="4" id="KW-0804">Transcription</keyword>
<dbReference type="GO" id="GO:0003899">
    <property type="term" value="F:DNA-directed RNA polymerase activity"/>
    <property type="evidence" value="ECO:0007669"/>
    <property type="project" value="InterPro"/>
</dbReference>
<dbReference type="NCBIfam" id="NF005413">
    <property type="entry name" value="PRK06986.1"/>
    <property type="match status" value="1"/>
</dbReference>
<keyword evidence="2" id="KW-0731">Sigma factor</keyword>
<dbReference type="SUPFAM" id="SSF88659">
    <property type="entry name" value="Sigma3 and sigma4 domains of RNA polymerase sigma factors"/>
    <property type="match status" value="2"/>
</dbReference>
<dbReference type="Pfam" id="PF04539">
    <property type="entry name" value="Sigma70_r3"/>
    <property type="match status" value="1"/>
</dbReference>
<dbReference type="PANTHER" id="PTHR30385:SF7">
    <property type="entry name" value="RNA POLYMERASE SIGMA FACTOR FLIA"/>
    <property type="match status" value="1"/>
</dbReference>
<dbReference type="Pfam" id="PF04545">
    <property type="entry name" value="Sigma70_r4"/>
    <property type="match status" value="1"/>
</dbReference>
<evidence type="ECO:0000259" key="5">
    <source>
        <dbReference type="PROSITE" id="PS00716"/>
    </source>
</evidence>
<dbReference type="GO" id="GO:0003677">
    <property type="term" value="F:DNA binding"/>
    <property type="evidence" value="ECO:0007669"/>
    <property type="project" value="UniProtKB-KW"/>
</dbReference>
<dbReference type="Pfam" id="PF04542">
    <property type="entry name" value="Sigma70_r2"/>
    <property type="match status" value="1"/>
</dbReference>
<keyword evidence="3" id="KW-0238">DNA-binding</keyword>
<dbReference type="AlphaFoldDB" id="A0A1T4MCX9"/>
<dbReference type="PIRSF" id="PIRSF000770">
    <property type="entry name" value="RNA_pol_sigma-SigE/K"/>
    <property type="match status" value="1"/>
</dbReference>
<dbReference type="Gene3D" id="1.10.1740.10">
    <property type="match status" value="1"/>
</dbReference>
<dbReference type="Proteomes" id="UP000190625">
    <property type="component" value="Unassembled WGS sequence"/>
</dbReference>
<reference evidence="7" key="1">
    <citation type="submission" date="2017-02" db="EMBL/GenBank/DDBJ databases">
        <authorList>
            <person name="Varghese N."/>
            <person name="Submissions S."/>
        </authorList>
    </citation>
    <scope>NUCLEOTIDE SEQUENCE [LARGE SCALE GENOMIC DNA]</scope>
    <source>
        <strain evidence="7">ATCC BAA-73</strain>
    </source>
</reference>
<dbReference type="InterPro" id="IPR012845">
    <property type="entry name" value="RNA_pol_sigma_FliA_WhiG"/>
</dbReference>
<dbReference type="PRINTS" id="PR00046">
    <property type="entry name" value="SIGMA70FCT"/>
</dbReference>
<dbReference type="InterPro" id="IPR014284">
    <property type="entry name" value="RNA_pol_sigma-70_dom"/>
</dbReference>
<accession>A0A1T4MCX9</accession>
<protein>
    <submittedName>
        <fullName evidence="6">RNA polymerase sigma factor for flagellar operon FliA</fullName>
    </submittedName>
</protein>
<dbReference type="NCBIfam" id="TIGR02937">
    <property type="entry name" value="sigma70-ECF"/>
    <property type="match status" value="1"/>
</dbReference>
<dbReference type="InterPro" id="IPR013325">
    <property type="entry name" value="RNA_pol_sigma_r2"/>
</dbReference>
<evidence type="ECO:0000313" key="6">
    <source>
        <dbReference type="EMBL" id="SJZ64735.1"/>
    </source>
</evidence>
<evidence type="ECO:0000256" key="1">
    <source>
        <dbReference type="ARBA" id="ARBA00023015"/>
    </source>
</evidence>
<evidence type="ECO:0000256" key="4">
    <source>
        <dbReference type="ARBA" id="ARBA00023163"/>
    </source>
</evidence>
<evidence type="ECO:0000313" key="7">
    <source>
        <dbReference type="Proteomes" id="UP000190625"/>
    </source>
</evidence>
<dbReference type="Gene3D" id="1.20.140.160">
    <property type="match status" value="1"/>
</dbReference>